<evidence type="ECO:0000313" key="3">
    <source>
        <dbReference type="Proteomes" id="UP001316803"/>
    </source>
</evidence>
<evidence type="ECO:0000313" key="2">
    <source>
        <dbReference type="EMBL" id="KAK5956949.1"/>
    </source>
</evidence>
<comment type="caution">
    <text evidence="2">The sequence shown here is derived from an EMBL/GenBank/DDBJ whole genome shotgun (WGS) entry which is preliminary data.</text>
</comment>
<organism evidence="2 3">
    <name type="scientific">Knufia fluminis</name>
    <dbReference type="NCBI Taxonomy" id="191047"/>
    <lineage>
        <taxon>Eukaryota</taxon>
        <taxon>Fungi</taxon>
        <taxon>Dikarya</taxon>
        <taxon>Ascomycota</taxon>
        <taxon>Pezizomycotina</taxon>
        <taxon>Eurotiomycetes</taxon>
        <taxon>Chaetothyriomycetidae</taxon>
        <taxon>Chaetothyriales</taxon>
        <taxon>Trichomeriaceae</taxon>
        <taxon>Knufia</taxon>
    </lineage>
</organism>
<feature type="region of interest" description="Disordered" evidence="1">
    <location>
        <begin position="1"/>
        <end position="116"/>
    </location>
</feature>
<feature type="compositionally biased region" description="Low complexity" evidence="1">
    <location>
        <begin position="20"/>
        <end position="51"/>
    </location>
</feature>
<reference evidence="2 3" key="1">
    <citation type="submission" date="2022-12" db="EMBL/GenBank/DDBJ databases">
        <title>Genomic features and morphological characterization of a novel Knufia sp. strain isolated from spacecraft assembly facility.</title>
        <authorList>
            <person name="Teixeira M."/>
            <person name="Chander A.M."/>
            <person name="Stajich J.E."/>
            <person name="Venkateswaran K."/>
        </authorList>
    </citation>
    <scope>NUCLEOTIDE SEQUENCE [LARGE SCALE GENOMIC DNA]</scope>
    <source>
        <strain evidence="2 3">FJI-L2-BK-P2</strain>
    </source>
</reference>
<accession>A0AAN8EJB9</accession>
<protein>
    <submittedName>
        <fullName evidence="2">Uncharacterized protein</fullName>
    </submittedName>
</protein>
<dbReference type="EMBL" id="JAKLMC020000004">
    <property type="protein sequence ID" value="KAK5956949.1"/>
    <property type="molecule type" value="Genomic_DNA"/>
</dbReference>
<proteinExistence type="predicted"/>
<keyword evidence="3" id="KW-1185">Reference proteome</keyword>
<sequence length="149" mass="15512">MGLFSKTKKSPNDTSDPDPTKQALTQTTTTDSLSSSSFTTFLKSPSTTTTTNEDKPRKKSFYQKYQDLKRGPGVSSMSDEDLKKYTGKTREELDDWSKTTPGVAGGQAAGSLTAGGTSGIGMAGGAGEGLGGWGFEAGKRPGGRLDGGK</sequence>
<evidence type="ECO:0000256" key="1">
    <source>
        <dbReference type="SAM" id="MobiDB-lite"/>
    </source>
</evidence>
<dbReference type="AlphaFoldDB" id="A0AAN8EJB9"/>
<gene>
    <name evidence="2" type="ORF">OHC33_002438</name>
</gene>
<feature type="compositionally biased region" description="Basic and acidic residues" evidence="1">
    <location>
        <begin position="80"/>
        <end position="97"/>
    </location>
</feature>
<name>A0AAN8EJB9_9EURO</name>
<dbReference type="Proteomes" id="UP001316803">
    <property type="component" value="Unassembled WGS sequence"/>
</dbReference>